<dbReference type="OrthoDB" id="8082651at2"/>
<evidence type="ECO:0000313" key="2">
    <source>
        <dbReference type="EMBL" id="ADD44141.1"/>
    </source>
</evidence>
<keyword evidence="1" id="KW-0812">Transmembrane</keyword>
<dbReference type="HOGENOM" id="CLU_114403_0_0_11"/>
<dbReference type="KEGG" id="sna:Snas_4496"/>
<dbReference type="EMBL" id="CP001778">
    <property type="protein sequence ID" value="ADD44141.1"/>
    <property type="molecule type" value="Genomic_DNA"/>
</dbReference>
<dbReference type="eggNOG" id="COG1981">
    <property type="taxonomic scope" value="Bacteria"/>
</dbReference>
<proteinExistence type="predicted"/>
<keyword evidence="1" id="KW-0472">Membrane</keyword>
<protein>
    <submittedName>
        <fullName evidence="2">Putative integral membrane protein</fullName>
    </submittedName>
</protein>
<dbReference type="RefSeq" id="WP_013019712.1">
    <property type="nucleotide sequence ID" value="NC_013947.1"/>
</dbReference>
<name>D3Q592_STANL</name>
<reference evidence="2 3" key="1">
    <citation type="journal article" date="2009" name="Stand. Genomic Sci.">
        <title>Complete genome sequence of Stackebrandtia nassauensis type strain (LLR-40K-21).</title>
        <authorList>
            <person name="Munk C."/>
            <person name="Lapidus A."/>
            <person name="Copeland A."/>
            <person name="Jando M."/>
            <person name="Mayilraj S."/>
            <person name="Glavina Del Rio T."/>
            <person name="Nolan M."/>
            <person name="Chen F."/>
            <person name="Lucas S."/>
            <person name="Tice H."/>
            <person name="Cheng J.F."/>
            <person name="Han C."/>
            <person name="Detter J.C."/>
            <person name="Bruce D."/>
            <person name="Goodwin L."/>
            <person name="Chain P."/>
            <person name="Pitluck S."/>
            <person name="Goker M."/>
            <person name="Ovchinikova G."/>
            <person name="Pati A."/>
            <person name="Ivanova N."/>
            <person name="Mavromatis K."/>
            <person name="Chen A."/>
            <person name="Palaniappan K."/>
            <person name="Land M."/>
            <person name="Hauser L."/>
            <person name="Chang Y.J."/>
            <person name="Jeffries C.D."/>
            <person name="Bristow J."/>
            <person name="Eisen J.A."/>
            <person name="Markowitz V."/>
            <person name="Hugenholtz P."/>
            <person name="Kyrpides N.C."/>
            <person name="Klenk H.P."/>
        </authorList>
    </citation>
    <scope>NUCLEOTIDE SEQUENCE [LARGE SCALE GENOMIC DNA]</scope>
    <source>
        <strain evidence="3">DSM 44728 / CIP 108903 / NRRL B-16338 / NBRC 102104 / LLR-40K-21</strain>
    </source>
</reference>
<feature type="transmembrane region" description="Helical" evidence="1">
    <location>
        <begin position="17"/>
        <end position="40"/>
    </location>
</feature>
<accession>D3Q592</accession>
<organism evidence="2 3">
    <name type="scientific">Stackebrandtia nassauensis (strain DSM 44728 / CIP 108903 / NRRL B-16338 / NBRC 102104 / LLR-40K-21)</name>
    <dbReference type="NCBI Taxonomy" id="446470"/>
    <lineage>
        <taxon>Bacteria</taxon>
        <taxon>Bacillati</taxon>
        <taxon>Actinomycetota</taxon>
        <taxon>Actinomycetes</taxon>
        <taxon>Glycomycetales</taxon>
        <taxon>Glycomycetaceae</taxon>
        <taxon>Stackebrandtia</taxon>
    </lineage>
</organism>
<evidence type="ECO:0000256" key="1">
    <source>
        <dbReference type="SAM" id="Phobius"/>
    </source>
</evidence>
<feature type="transmembrane region" description="Helical" evidence="1">
    <location>
        <begin position="60"/>
        <end position="82"/>
    </location>
</feature>
<keyword evidence="3" id="KW-1185">Reference proteome</keyword>
<dbReference type="STRING" id="446470.Snas_4496"/>
<keyword evidence="1" id="KW-1133">Transmembrane helix</keyword>
<feature type="transmembrane region" description="Helical" evidence="1">
    <location>
        <begin position="136"/>
        <end position="159"/>
    </location>
</feature>
<gene>
    <name evidence="2" type="ordered locus">Snas_4496</name>
</gene>
<sequence length="183" mass="19779">MTTAPVRTLPKPLRRGLLTLHVITSVGWLGISLGNIALALTVYNTSDPALQHSIYRVLEIVGNIVILPISLTAFATGVVLSVGTHWGLLRHKWVLIKLVLTLGTVLMTYLSLVPGLRESAAIVDATAPDRLADIDGSGLLSAAFVSSSIYTFNVVLSTFKPWGRTRWGRRAAEQARTRVAARV</sequence>
<dbReference type="Proteomes" id="UP000000844">
    <property type="component" value="Chromosome"/>
</dbReference>
<dbReference type="AlphaFoldDB" id="D3Q592"/>
<evidence type="ECO:0000313" key="3">
    <source>
        <dbReference type="Proteomes" id="UP000000844"/>
    </source>
</evidence>
<feature type="transmembrane region" description="Helical" evidence="1">
    <location>
        <begin position="94"/>
        <end position="116"/>
    </location>
</feature>